<accession>A0A0G3GWR3</accession>
<dbReference type="RefSeq" id="WP_047261781.1">
    <property type="nucleotide sequence ID" value="NZ_CP011542.1"/>
</dbReference>
<evidence type="ECO:0000256" key="1">
    <source>
        <dbReference type="SAM" id="Phobius"/>
    </source>
</evidence>
<sequence length="139" mass="15340">MLRKVAITVIVLLAVGVGSIVWLFGSSDSLEKYLGQRSIKTQVMLKDVLREADRYVIACPNVTEAEIAAVISDNYKISVPEGENYILSISGGAIKTLNYDQSAIDLCSEFDGKRMWEVAPDQALTFTQPEQSAKWVLQP</sequence>
<evidence type="ECO:0000313" key="3">
    <source>
        <dbReference type="Proteomes" id="UP000035199"/>
    </source>
</evidence>
<protein>
    <submittedName>
        <fullName evidence="2">Uncharacterized protein</fullName>
    </submittedName>
</protein>
<keyword evidence="1" id="KW-0812">Transmembrane</keyword>
<name>A0A0G3GWR3_9CORY</name>
<proteinExistence type="predicted"/>
<keyword evidence="3" id="KW-1185">Reference proteome</keyword>
<dbReference type="Proteomes" id="UP000035199">
    <property type="component" value="Chromosome"/>
</dbReference>
<reference evidence="3" key="2">
    <citation type="submission" date="2015-05" db="EMBL/GenBank/DDBJ databases">
        <title>Complete genome sequence of Corynebacterium mustelae DSM 45274, isolated from various tissues of a male ferret with lethal sepsis.</title>
        <authorList>
            <person name="Ruckert C."/>
            <person name="Albersmeier A."/>
            <person name="Winkler A."/>
            <person name="Tauch A."/>
        </authorList>
    </citation>
    <scope>NUCLEOTIDE SEQUENCE [LARGE SCALE GENOMIC DNA]</scope>
    <source>
        <strain evidence="3">DSM 45274</strain>
    </source>
</reference>
<keyword evidence="1" id="KW-0472">Membrane</keyword>
<dbReference type="PATRIC" id="fig|571915.4.peg.1346"/>
<gene>
    <name evidence="2" type="ORF">CMUST_06345</name>
</gene>
<evidence type="ECO:0000313" key="2">
    <source>
        <dbReference type="EMBL" id="AKK05604.1"/>
    </source>
</evidence>
<reference evidence="2 3" key="1">
    <citation type="journal article" date="2015" name="Genome Announc.">
        <title>Complete Genome Sequence of the Type Strain Corynebacterium mustelae DSM 45274, Isolated from Various Tissues of a Male Ferret with Lethal Sepsis.</title>
        <authorList>
            <person name="Ruckert C."/>
            <person name="Eimer J."/>
            <person name="Winkler A."/>
            <person name="Tauch A."/>
        </authorList>
    </citation>
    <scope>NUCLEOTIDE SEQUENCE [LARGE SCALE GENOMIC DNA]</scope>
    <source>
        <strain evidence="2 3">DSM 45274</strain>
    </source>
</reference>
<dbReference type="AlphaFoldDB" id="A0A0G3GWR3"/>
<dbReference type="EMBL" id="CP011542">
    <property type="protein sequence ID" value="AKK05604.1"/>
    <property type="molecule type" value="Genomic_DNA"/>
</dbReference>
<organism evidence="2 3">
    <name type="scientific">Corynebacterium mustelae</name>
    <dbReference type="NCBI Taxonomy" id="571915"/>
    <lineage>
        <taxon>Bacteria</taxon>
        <taxon>Bacillati</taxon>
        <taxon>Actinomycetota</taxon>
        <taxon>Actinomycetes</taxon>
        <taxon>Mycobacteriales</taxon>
        <taxon>Corynebacteriaceae</taxon>
        <taxon>Corynebacterium</taxon>
    </lineage>
</organism>
<dbReference type="OrthoDB" id="8225825at2"/>
<dbReference type="KEGG" id="cmv:CMUST_06345"/>
<keyword evidence="1" id="KW-1133">Transmembrane helix</keyword>
<feature type="transmembrane region" description="Helical" evidence="1">
    <location>
        <begin position="6"/>
        <end position="25"/>
    </location>
</feature>
<dbReference type="STRING" id="571915.CMUST_06345"/>